<evidence type="ECO:0000313" key="3">
    <source>
        <dbReference type="Proteomes" id="UP001597262"/>
    </source>
</evidence>
<keyword evidence="1" id="KW-1133">Transmembrane helix</keyword>
<gene>
    <name evidence="2" type="ORF">ACFQ3W_02600</name>
</gene>
<feature type="transmembrane region" description="Helical" evidence="1">
    <location>
        <begin position="41"/>
        <end position="60"/>
    </location>
</feature>
<dbReference type="Proteomes" id="UP001597262">
    <property type="component" value="Unassembled WGS sequence"/>
</dbReference>
<evidence type="ECO:0000313" key="2">
    <source>
        <dbReference type="EMBL" id="MFD1175198.1"/>
    </source>
</evidence>
<keyword evidence="3" id="KW-1185">Reference proteome</keyword>
<accession>A0ABW3RRU4</accession>
<evidence type="ECO:0000256" key="1">
    <source>
        <dbReference type="SAM" id="Phobius"/>
    </source>
</evidence>
<reference evidence="3" key="1">
    <citation type="journal article" date="2019" name="Int. J. Syst. Evol. Microbiol.">
        <title>The Global Catalogue of Microorganisms (GCM) 10K type strain sequencing project: providing services to taxonomists for standard genome sequencing and annotation.</title>
        <authorList>
            <consortium name="The Broad Institute Genomics Platform"/>
            <consortium name="The Broad Institute Genome Sequencing Center for Infectious Disease"/>
            <person name="Wu L."/>
            <person name="Ma J."/>
        </authorList>
    </citation>
    <scope>NUCLEOTIDE SEQUENCE [LARGE SCALE GENOMIC DNA]</scope>
    <source>
        <strain evidence="3">CCUG 59189</strain>
    </source>
</reference>
<dbReference type="InterPro" id="IPR008407">
    <property type="entry name" value="Brnchd-chn_aa_trnsp_AzlD"/>
</dbReference>
<organism evidence="2 3">
    <name type="scientific">Paenibacillus puldeungensis</name>
    <dbReference type="NCBI Taxonomy" id="696536"/>
    <lineage>
        <taxon>Bacteria</taxon>
        <taxon>Bacillati</taxon>
        <taxon>Bacillota</taxon>
        <taxon>Bacilli</taxon>
        <taxon>Bacillales</taxon>
        <taxon>Paenibacillaceae</taxon>
        <taxon>Paenibacillus</taxon>
    </lineage>
</organism>
<dbReference type="RefSeq" id="WP_379316275.1">
    <property type="nucleotide sequence ID" value="NZ_JBHTLM010000001.1"/>
</dbReference>
<comment type="caution">
    <text evidence="2">The sequence shown here is derived from an EMBL/GenBank/DDBJ whole genome shotgun (WGS) entry which is preliminary data.</text>
</comment>
<protein>
    <submittedName>
        <fullName evidence="2">AzlD domain-containing protein</fullName>
    </submittedName>
</protein>
<proteinExistence type="predicted"/>
<keyword evidence="1" id="KW-0812">Transmembrane</keyword>
<feature type="transmembrane region" description="Helical" evidence="1">
    <location>
        <begin position="90"/>
        <end position="108"/>
    </location>
</feature>
<sequence>MREVATKLWIIILIGVGTYLLRAGSLVLGSRIKWSERTKEWLSYVSPAVLGALLGPLLLLQDGQWIPLSDNKMLIAAVPTMLIAWWSQRLLLTVAAGIIFYAAAYYLLG</sequence>
<feature type="transmembrane region" description="Helical" evidence="1">
    <location>
        <begin position="6"/>
        <end position="29"/>
    </location>
</feature>
<name>A0ABW3RRU4_9BACL</name>
<dbReference type="Pfam" id="PF05437">
    <property type="entry name" value="AzlD"/>
    <property type="match status" value="1"/>
</dbReference>
<keyword evidence="1" id="KW-0472">Membrane</keyword>
<dbReference type="EMBL" id="JBHTLM010000001">
    <property type="protein sequence ID" value="MFD1175198.1"/>
    <property type="molecule type" value="Genomic_DNA"/>
</dbReference>